<evidence type="ECO:0000256" key="2">
    <source>
        <dbReference type="ARBA" id="ARBA00022679"/>
    </source>
</evidence>
<dbReference type="Proteomes" id="UP000051324">
    <property type="component" value="Unassembled WGS sequence"/>
</dbReference>
<proteinExistence type="inferred from homology"/>
<sequence>MDKIDFVVTWVDDSDQVWQEKRNEYQPKLQADKATSGDKAYRDWGTFKYWFRGVEKFAPWVNKVYLVTDNQVPKWLNTNHEKLVVVDHKEIIDEQYLPVFNSNAIEMNLHKIKGLSENFVYFNDDMYITAPVEKKDFFREDLPVDMAVLSPIVPECYGTANYQVNDMEIINKYFSKKEIVKNGRMLSLKYGKNIIRTLLQLPGKHVCGYFEPHLPQKFKKSTFETLWQKEPELFRETVASRFREKNNLNLWLFRYWQLASGQFIPENTDKLGKLYSLDGNNDDIFQALRAGKDKIMCINDGFEVVDLDRQMSNLQESFKYRFPSKSAFEK</sequence>
<dbReference type="STRING" id="1423724.FC32_GL000003"/>
<dbReference type="PANTHER" id="PTHR24045">
    <property type="match status" value="1"/>
</dbReference>
<dbReference type="InterPro" id="IPR047141">
    <property type="entry name" value="Stealth"/>
</dbReference>
<evidence type="ECO:0000313" key="7">
    <source>
        <dbReference type="Proteomes" id="UP000051324"/>
    </source>
</evidence>
<dbReference type="RefSeq" id="WP_025087150.1">
    <property type="nucleotide sequence ID" value="NZ_AZFT01000001.1"/>
</dbReference>
<dbReference type="GO" id="GO:0000271">
    <property type="term" value="P:polysaccharide biosynthetic process"/>
    <property type="evidence" value="ECO:0007669"/>
    <property type="project" value="UniProtKB-KW"/>
</dbReference>
<dbReference type="eggNOG" id="COG0438">
    <property type="taxonomic scope" value="Bacteria"/>
</dbReference>
<feature type="domain" description="Stealth protein CR2 conserved region 2" evidence="4">
    <location>
        <begin position="41"/>
        <end position="141"/>
    </location>
</feature>
<dbReference type="PATRIC" id="fig|1423724.4.peg.4"/>
<dbReference type="PANTHER" id="PTHR24045:SF0">
    <property type="entry name" value="N-ACETYLGLUCOSAMINE-1-PHOSPHOTRANSFERASE SUBUNITS ALPHA_BETA"/>
    <property type="match status" value="1"/>
</dbReference>
<evidence type="ECO:0000259" key="5">
    <source>
        <dbReference type="Pfam" id="PF17101"/>
    </source>
</evidence>
<evidence type="ECO:0000256" key="1">
    <source>
        <dbReference type="ARBA" id="ARBA00007583"/>
    </source>
</evidence>
<keyword evidence="3" id="KW-0270">Exopolysaccharide synthesis</keyword>
<dbReference type="Pfam" id="PF17101">
    <property type="entry name" value="Stealth_CR1"/>
    <property type="match status" value="1"/>
</dbReference>
<dbReference type="InterPro" id="IPR031358">
    <property type="entry name" value="Stealth_CR1"/>
</dbReference>
<accession>A0A0R1U283</accession>
<evidence type="ECO:0000313" key="6">
    <source>
        <dbReference type="EMBL" id="KRL87441.1"/>
    </source>
</evidence>
<dbReference type="Pfam" id="PF11380">
    <property type="entry name" value="Stealth_CR2"/>
    <property type="match status" value="1"/>
</dbReference>
<name>A0A0R1U283_9LACO</name>
<gene>
    <name evidence="6" type="ORF">FC32_GL000003</name>
</gene>
<dbReference type="OrthoDB" id="9776077at2"/>
<comment type="similarity">
    <text evidence="1">Belongs to the stealth family.</text>
</comment>
<organism evidence="6 7">
    <name type="scientific">Ligilactobacillus apodemi DSM 16634 = JCM 16172</name>
    <dbReference type="NCBI Taxonomy" id="1423724"/>
    <lineage>
        <taxon>Bacteria</taxon>
        <taxon>Bacillati</taxon>
        <taxon>Bacillota</taxon>
        <taxon>Bacilli</taxon>
        <taxon>Lactobacillales</taxon>
        <taxon>Lactobacillaceae</taxon>
        <taxon>Ligilactobacillus</taxon>
    </lineage>
</organism>
<dbReference type="AlphaFoldDB" id="A0A0R1U283"/>
<keyword evidence="2 6" id="KW-0808">Transferase</keyword>
<dbReference type="GO" id="GO:0016772">
    <property type="term" value="F:transferase activity, transferring phosphorus-containing groups"/>
    <property type="evidence" value="ECO:0007669"/>
    <property type="project" value="InterPro"/>
</dbReference>
<dbReference type="InterPro" id="IPR021520">
    <property type="entry name" value="Stealth_CR2"/>
</dbReference>
<keyword evidence="7" id="KW-1185">Reference proteome</keyword>
<evidence type="ECO:0000259" key="4">
    <source>
        <dbReference type="Pfam" id="PF11380"/>
    </source>
</evidence>
<feature type="domain" description="Stealth protein CR1 conserved region 1" evidence="5">
    <location>
        <begin position="3"/>
        <end position="29"/>
    </location>
</feature>
<dbReference type="EMBL" id="AZFT01000001">
    <property type="protein sequence ID" value="KRL87441.1"/>
    <property type="molecule type" value="Genomic_DNA"/>
</dbReference>
<reference evidence="6 7" key="1">
    <citation type="journal article" date="2015" name="Genome Announc.">
        <title>Expanding the biotechnology potential of lactobacilli through comparative genomics of 213 strains and associated genera.</title>
        <authorList>
            <person name="Sun Z."/>
            <person name="Harris H.M."/>
            <person name="McCann A."/>
            <person name="Guo C."/>
            <person name="Argimon S."/>
            <person name="Zhang W."/>
            <person name="Yang X."/>
            <person name="Jeffery I.B."/>
            <person name="Cooney J.C."/>
            <person name="Kagawa T.F."/>
            <person name="Liu W."/>
            <person name="Song Y."/>
            <person name="Salvetti E."/>
            <person name="Wrobel A."/>
            <person name="Rasinkangas P."/>
            <person name="Parkhill J."/>
            <person name="Rea M.C."/>
            <person name="O'Sullivan O."/>
            <person name="Ritari J."/>
            <person name="Douillard F.P."/>
            <person name="Paul Ross R."/>
            <person name="Yang R."/>
            <person name="Briner A.E."/>
            <person name="Felis G.E."/>
            <person name="de Vos W.M."/>
            <person name="Barrangou R."/>
            <person name="Klaenhammer T.R."/>
            <person name="Caufield P.W."/>
            <person name="Cui Y."/>
            <person name="Zhang H."/>
            <person name="O'Toole P.W."/>
        </authorList>
    </citation>
    <scope>NUCLEOTIDE SEQUENCE [LARGE SCALE GENOMIC DNA]</scope>
    <source>
        <strain evidence="6 7">DSM 16634</strain>
    </source>
</reference>
<protein>
    <submittedName>
        <fullName evidence="6">Capsular polysaccharide phosphotransferase eps10H</fullName>
    </submittedName>
</protein>
<evidence type="ECO:0000256" key="3">
    <source>
        <dbReference type="ARBA" id="ARBA00023169"/>
    </source>
</evidence>
<comment type="caution">
    <text evidence="6">The sequence shown here is derived from an EMBL/GenBank/DDBJ whole genome shotgun (WGS) entry which is preliminary data.</text>
</comment>